<dbReference type="Proteomes" id="UP000689195">
    <property type="component" value="Unassembled WGS sequence"/>
</dbReference>
<proteinExistence type="predicted"/>
<dbReference type="EMBL" id="CAJJDO010000194">
    <property type="protein sequence ID" value="CAD8214026.1"/>
    <property type="molecule type" value="Genomic_DNA"/>
</dbReference>
<gene>
    <name evidence="1" type="ORF">PPENT_87.1.T1940007</name>
</gene>
<keyword evidence="2" id="KW-1185">Reference proteome</keyword>
<accession>A0A8S1YHG9</accession>
<name>A0A8S1YHG9_9CILI</name>
<reference evidence="1" key="1">
    <citation type="submission" date="2021-01" db="EMBL/GenBank/DDBJ databases">
        <authorList>
            <consortium name="Genoscope - CEA"/>
            <person name="William W."/>
        </authorList>
    </citation>
    <scope>NUCLEOTIDE SEQUENCE</scope>
</reference>
<protein>
    <submittedName>
        <fullName evidence="1">Uncharacterized protein</fullName>
    </submittedName>
</protein>
<organism evidence="1 2">
    <name type="scientific">Paramecium pentaurelia</name>
    <dbReference type="NCBI Taxonomy" id="43138"/>
    <lineage>
        <taxon>Eukaryota</taxon>
        <taxon>Sar</taxon>
        <taxon>Alveolata</taxon>
        <taxon>Ciliophora</taxon>
        <taxon>Intramacronucleata</taxon>
        <taxon>Oligohymenophorea</taxon>
        <taxon>Peniculida</taxon>
        <taxon>Parameciidae</taxon>
        <taxon>Paramecium</taxon>
    </lineage>
</organism>
<comment type="caution">
    <text evidence="1">The sequence shown here is derived from an EMBL/GenBank/DDBJ whole genome shotgun (WGS) entry which is preliminary data.</text>
</comment>
<evidence type="ECO:0000313" key="2">
    <source>
        <dbReference type="Proteomes" id="UP000689195"/>
    </source>
</evidence>
<dbReference type="AlphaFoldDB" id="A0A8S1YHG9"/>
<evidence type="ECO:0000313" key="1">
    <source>
        <dbReference type="EMBL" id="CAD8214026.1"/>
    </source>
</evidence>
<sequence length="74" mass="8697">MAQIIYCLETQFPSQEFGQKENYLVILVSKCLLVNIKKLKVMGNKYIQLLLSQNKLKISCKIKINNNKFTRFQI</sequence>